<evidence type="ECO:0000313" key="4">
    <source>
        <dbReference type="EMBL" id="GLS43769.1"/>
    </source>
</evidence>
<proteinExistence type="predicted"/>
<gene>
    <name evidence="4" type="ORF">GCM10007884_17540</name>
    <name evidence="5" type="ORF">GGR33_002345</name>
</gene>
<evidence type="ECO:0000259" key="3">
    <source>
        <dbReference type="Pfam" id="PF25917"/>
    </source>
</evidence>
<evidence type="ECO:0000313" key="7">
    <source>
        <dbReference type="Proteomes" id="UP001156881"/>
    </source>
</evidence>
<dbReference type="InterPro" id="IPR058625">
    <property type="entry name" value="MdtA-like_BSH"/>
</dbReference>
<name>A0A7W6AGD6_9HYPH</name>
<dbReference type="AlphaFoldDB" id="A0A7W6AGD6"/>
<dbReference type="Proteomes" id="UP001156881">
    <property type="component" value="Unassembled WGS sequence"/>
</dbReference>
<dbReference type="Gene3D" id="2.40.30.170">
    <property type="match status" value="1"/>
</dbReference>
<dbReference type="Gene3D" id="1.10.287.470">
    <property type="entry name" value="Helix hairpin bin"/>
    <property type="match status" value="1"/>
</dbReference>
<dbReference type="EMBL" id="BSPG01000007">
    <property type="protein sequence ID" value="GLS43769.1"/>
    <property type="molecule type" value="Genomic_DNA"/>
</dbReference>
<evidence type="ECO:0000313" key="5">
    <source>
        <dbReference type="EMBL" id="MBB3902843.1"/>
    </source>
</evidence>
<dbReference type="InterPro" id="IPR050739">
    <property type="entry name" value="MFP"/>
</dbReference>
<keyword evidence="7" id="KW-1185">Reference proteome</keyword>
<feature type="domain" description="Multidrug resistance protein MdtA-like barrel-sandwich hybrid" evidence="3">
    <location>
        <begin position="61"/>
        <end position="246"/>
    </location>
</feature>
<comment type="caution">
    <text evidence="5">The sequence shown here is derived from an EMBL/GenBank/DDBJ whole genome shotgun (WGS) entry which is preliminary data.</text>
</comment>
<feature type="transmembrane region" description="Helical" evidence="2">
    <location>
        <begin position="33"/>
        <end position="51"/>
    </location>
</feature>
<dbReference type="Proteomes" id="UP000517759">
    <property type="component" value="Unassembled WGS sequence"/>
</dbReference>
<dbReference type="PANTHER" id="PTHR30386:SF18">
    <property type="entry name" value="INNER MEMBRANE PROTEIN YIAV-RELATED"/>
    <property type="match status" value="1"/>
</dbReference>
<dbReference type="EMBL" id="JACIDN010000004">
    <property type="protein sequence ID" value="MBB3902843.1"/>
    <property type="molecule type" value="Genomic_DNA"/>
</dbReference>
<dbReference type="Pfam" id="PF25917">
    <property type="entry name" value="BSH_RND"/>
    <property type="match status" value="1"/>
</dbReference>
<feature type="transmembrane region" description="Helical" evidence="2">
    <location>
        <begin position="6"/>
        <end position="26"/>
    </location>
</feature>
<reference evidence="4" key="4">
    <citation type="submission" date="2023-01" db="EMBL/GenBank/DDBJ databases">
        <title>Draft genome sequence of Methylobacterium brachythecii strain NBRC 107710.</title>
        <authorList>
            <person name="Sun Q."/>
            <person name="Mori K."/>
        </authorList>
    </citation>
    <scope>NUCLEOTIDE SEQUENCE</scope>
    <source>
        <strain evidence="4">NBRC 107710</strain>
    </source>
</reference>
<organism evidence="5 6">
    <name type="scientific">Methylobacterium brachythecii</name>
    <dbReference type="NCBI Taxonomy" id="1176177"/>
    <lineage>
        <taxon>Bacteria</taxon>
        <taxon>Pseudomonadati</taxon>
        <taxon>Pseudomonadota</taxon>
        <taxon>Alphaproteobacteria</taxon>
        <taxon>Hyphomicrobiales</taxon>
        <taxon>Methylobacteriaceae</taxon>
        <taxon>Methylobacterium</taxon>
    </lineage>
</organism>
<accession>A0A7W6AGD6</accession>
<dbReference type="RefSeq" id="WP_183505260.1">
    <property type="nucleotide sequence ID" value="NZ_BSPG01000007.1"/>
</dbReference>
<feature type="coiled-coil region" evidence="1">
    <location>
        <begin position="102"/>
        <end position="181"/>
    </location>
</feature>
<reference evidence="4" key="1">
    <citation type="journal article" date="2014" name="Int. J. Syst. Evol. Microbiol.">
        <title>Complete genome of a new Firmicutes species belonging to the dominant human colonic microbiota ('Ruminococcus bicirculans') reveals two chromosomes and a selective capacity to utilize plant glucans.</title>
        <authorList>
            <consortium name="NISC Comparative Sequencing Program"/>
            <person name="Wegmann U."/>
            <person name="Louis P."/>
            <person name="Goesmann A."/>
            <person name="Henrissat B."/>
            <person name="Duncan S.H."/>
            <person name="Flint H.J."/>
        </authorList>
    </citation>
    <scope>NUCLEOTIDE SEQUENCE</scope>
    <source>
        <strain evidence="4">NBRC 107710</strain>
    </source>
</reference>
<keyword evidence="1" id="KW-0175">Coiled coil</keyword>
<evidence type="ECO:0000256" key="2">
    <source>
        <dbReference type="SAM" id="Phobius"/>
    </source>
</evidence>
<dbReference type="Gene3D" id="2.40.50.100">
    <property type="match status" value="1"/>
</dbReference>
<keyword evidence="2" id="KW-0812">Transmembrane</keyword>
<protein>
    <submittedName>
        <fullName evidence="4">MFP transporter</fullName>
    </submittedName>
    <submittedName>
        <fullName evidence="5">Multidrug resistance efflux pump</fullName>
    </submittedName>
</protein>
<keyword evidence="2" id="KW-0472">Membrane</keyword>
<dbReference type="SUPFAM" id="SSF111369">
    <property type="entry name" value="HlyD-like secretion proteins"/>
    <property type="match status" value="2"/>
</dbReference>
<dbReference type="PANTHER" id="PTHR30386">
    <property type="entry name" value="MEMBRANE FUSION SUBUNIT OF EMRAB-TOLC MULTIDRUG EFFLUX PUMP"/>
    <property type="match status" value="1"/>
</dbReference>
<reference evidence="7" key="2">
    <citation type="journal article" date="2019" name="Int. J. Syst. Evol. Microbiol.">
        <title>The Global Catalogue of Microorganisms (GCM) 10K type strain sequencing project: providing services to taxonomists for standard genome sequencing and annotation.</title>
        <authorList>
            <consortium name="The Broad Institute Genomics Platform"/>
            <consortium name="The Broad Institute Genome Sequencing Center for Infectious Disease"/>
            <person name="Wu L."/>
            <person name="Ma J."/>
        </authorList>
    </citation>
    <scope>NUCLEOTIDE SEQUENCE [LARGE SCALE GENOMIC DNA]</scope>
    <source>
        <strain evidence="7">NBRC 107710</strain>
    </source>
</reference>
<sequence length="371" mass="39724">MIVVLLNAYIALLALFVWLGFVRLNLFWKISPVLVLVLLLVGLFIPMGWGAPSGPVAVIRNSVQIVPNVSGQVVAVPVQANLPLKAGDVLFRIDPAPFAYSVKDLQAQVVAAEQKAEQLKSSLDAASANLKAVQAQLGFAEQRRDDMVRLAKSSATSEFRVQDEQRQVDTLNAQLNAAKAQETSVRLALASQVEGVNTDVVRTKAQLGNAQWELDQTTVRAPTEGYVTNLALRAGARVTTQAPAMAFIDTGETIIGVEIAQIYARYIEPGQIAEVTFKGAPGEIFTGRVETVIQAIATGQTQPGGLAVAPTEVQAAPFVVKIKLDDQSIAKGLPAGSTGLAAIYTEHVKAAHVIRQVVLRQMAILNYINPF</sequence>
<evidence type="ECO:0000256" key="1">
    <source>
        <dbReference type="SAM" id="Coils"/>
    </source>
</evidence>
<keyword evidence="2" id="KW-1133">Transmembrane helix</keyword>
<reference evidence="5 6" key="3">
    <citation type="submission" date="2020-08" db="EMBL/GenBank/DDBJ databases">
        <title>Genomic Encyclopedia of Type Strains, Phase IV (KMG-IV): sequencing the most valuable type-strain genomes for metagenomic binning, comparative biology and taxonomic classification.</title>
        <authorList>
            <person name="Goeker M."/>
        </authorList>
    </citation>
    <scope>NUCLEOTIDE SEQUENCE [LARGE SCALE GENOMIC DNA]</scope>
    <source>
        <strain evidence="5 6">DSM 24105</strain>
    </source>
</reference>
<evidence type="ECO:0000313" key="6">
    <source>
        <dbReference type="Proteomes" id="UP000517759"/>
    </source>
</evidence>